<dbReference type="Proteomes" id="UP001189429">
    <property type="component" value="Unassembled WGS sequence"/>
</dbReference>
<evidence type="ECO:0000313" key="3">
    <source>
        <dbReference type="Proteomes" id="UP001189429"/>
    </source>
</evidence>
<sequence>MKPASRAGDVLQRDSVPAGSQLNIRRKVPEQQPQPTAPASSMLQRVLGRQAAARAQKAAGARGAAVLEDAGSLMQTVVETKACGALARVQLKPASRAGDVLQRDSAPTGSQLNIRRKVPEQQPTAPASSMLQRVLGRQAAARAQKAAGARGAAVLEDAGSLMQTVVETKGLDIRKRRPRDEF</sequence>
<evidence type="ECO:0000313" key="2">
    <source>
        <dbReference type="EMBL" id="CAK0839853.1"/>
    </source>
</evidence>
<keyword evidence="3" id="KW-1185">Reference proteome</keyword>
<feature type="region of interest" description="Disordered" evidence="1">
    <location>
        <begin position="1"/>
        <end position="42"/>
    </location>
</feature>
<protein>
    <recommendedName>
        <fullName evidence="4">Ribosome biogenesis protein NOP53</fullName>
    </recommendedName>
</protein>
<accession>A0ABN9T4H6</accession>
<reference evidence="2" key="1">
    <citation type="submission" date="2023-10" db="EMBL/GenBank/DDBJ databases">
        <authorList>
            <person name="Chen Y."/>
            <person name="Shah S."/>
            <person name="Dougan E. K."/>
            <person name="Thang M."/>
            <person name="Chan C."/>
        </authorList>
    </citation>
    <scope>NUCLEOTIDE SEQUENCE [LARGE SCALE GENOMIC DNA]</scope>
</reference>
<comment type="caution">
    <text evidence="2">The sequence shown here is derived from an EMBL/GenBank/DDBJ whole genome shotgun (WGS) entry which is preliminary data.</text>
</comment>
<name>A0ABN9T4H6_9DINO</name>
<evidence type="ECO:0008006" key="4">
    <source>
        <dbReference type="Google" id="ProtNLM"/>
    </source>
</evidence>
<feature type="compositionally biased region" description="Polar residues" evidence="1">
    <location>
        <begin position="121"/>
        <end position="131"/>
    </location>
</feature>
<proteinExistence type="predicted"/>
<gene>
    <name evidence="2" type="ORF">PCOR1329_LOCUS35439</name>
</gene>
<evidence type="ECO:0000256" key="1">
    <source>
        <dbReference type="SAM" id="MobiDB-lite"/>
    </source>
</evidence>
<feature type="region of interest" description="Disordered" evidence="1">
    <location>
        <begin position="96"/>
        <end position="131"/>
    </location>
</feature>
<dbReference type="EMBL" id="CAUYUJ010014329">
    <property type="protein sequence ID" value="CAK0839853.1"/>
    <property type="molecule type" value="Genomic_DNA"/>
</dbReference>
<feature type="compositionally biased region" description="Polar residues" evidence="1">
    <location>
        <begin position="31"/>
        <end position="42"/>
    </location>
</feature>
<organism evidence="2 3">
    <name type="scientific">Prorocentrum cordatum</name>
    <dbReference type="NCBI Taxonomy" id="2364126"/>
    <lineage>
        <taxon>Eukaryota</taxon>
        <taxon>Sar</taxon>
        <taxon>Alveolata</taxon>
        <taxon>Dinophyceae</taxon>
        <taxon>Prorocentrales</taxon>
        <taxon>Prorocentraceae</taxon>
        <taxon>Prorocentrum</taxon>
    </lineage>
</organism>